<feature type="compositionally biased region" description="Basic and acidic residues" evidence="1">
    <location>
        <begin position="177"/>
        <end position="186"/>
    </location>
</feature>
<sequence length="195" mass="21642">MGVEYLQSDLISKEWTVESASGSKSVFDLVPAVSSVGLRGEGVHDKSNNIIVQIAVNAEPEIVEPEIVEPEIVELEIAEPEIAEPDTTEPDTTEPRNLCVPIVDLTYDVPSPLMDTSEDDEMNSSGDDYCEVISPENFQVHLVTQAGTLEDNDDDADDEDDDDYGRQAPTPNFEFVEAERRYRQDYCSDDDMMSS</sequence>
<accession>A0A7R9EZV1</accession>
<evidence type="ECO:0000313" key="2">
    <source>
        <dbReference type="EMBL" id="CAD7444425.1"/>
    </source>
</evidence>
<evidence type="ECO:0000256" key="1">
    <source>
        <dbReference type="SAM" id="MobiDB-lite"/>
    </source>
</evidence>
<gene>
    <name evidence="2" type="ORF">TBIB3V08_LOCUS6803</name>
</gene>
<dbReference type="EMBL" id="OD566654">
    <property type="protein sequence ID" value="CAD7444425.1"/>
    <property type="molecule type" value="Genomic_DNA"/>
</dbReference>
<protein>
    <submittedName>
        <fullName evidence="2">Uncharacterized protein</fullName>
    </submittedName>
</protein>
<proteinExistence type="predicted"/>
<feature type="region of interest" description="Disordered" evidence="1">
    <location>
        <begin position="144"/>
        <end position="195"/>
    </location>
</feature>
<dbReference type="AlphaFoldDB" id="A0A7R9EZV1"/>
<organism evidence="2">
    <name type="scientific">Timema bartmani</name>
    <dbReference type="NCBI Taxonomy" id="61472"/>
    <lineage>
        <taxon>Eukaryota</taxon>
        <taxon>Metazoa</taxon>
        <taxon>Ecdysozoa</taxon>
        <taxon>Arthropoda</taxon>
        <taxon>Hexapoda</taxon>
        <taxon>Insecta</taxon>
        <taxon>Pterygota</taxon>
        <taxon>Neoptera</taxon>
        <taxon>Polyneoptera</taxon>
        <taxon>Phasmatodea</taxon>
        <taxon>Timematodea</taxon>
        <taxon>Timematoidea</taxon>
        <taxon>Timematidae</taxon>
        <taxon>Timema</taxon>
    </lineage>
</organism>
<feature type="compositionally biased region" description="Acidic residues" evidence="1">
    <location>
        <begin position="150"/>
        <end position="163"/>
    </location>
</feature>
<name>A0A7R9EZV1_9NEOP</name>
<reference evidence="2" key="1">
    <citation type="submission" date="2020-11" db="EMBL/GenBank/DDBJ databases">
        <authorList>
            <person name="Tran Van P."/>
        </authorList>
    </citation>
    <scope>NUCLEOTIDE SEQUENCE</scope>
</reference>